<accession>A0A2W6NHH1</accession>
<sequence>MPETVKTSGLRSISVSGRMRILSKTGIMNKGIIDATGSQNGGMEMTIKTTTETTATPLQNKLEGLDNFVTNQLEQWKGVGTAVAVIHKDQVIWSKGYGYRDLEKKLKVTSDTLFAIGSSTKTFTATAAAQLVDEGLLDWDQPVNSYLQDFQMFDPVTTDRLTMRDMLCHRSGLPRHEMVWYNSPRSREELVHSLRYLEPNHNFRSKWQYQNLMYMTAGYLIGHLKGTSWEQVVQDQLLTPLGMNSSLFTVQEMQEQADYALPYMDQEGQNVSIPFRVIDTIGPAGSINSNLKDMTAWLQLQVQRGKWQDKALVSTGQMAEIHRPQMISDSPFHSKELPISTYGLGWMIEPYRGHAMIHHGGAIDGFASQVAFLPDEQIGIVVLSNTNGSVIPYTVAFYIMDCVLGLEPKDWTSTLLKLMGQGEQEAEQPAQKQLEETLAKGEPQVEEETKPEKTSAVLPLDAPASTYTGIYQHPGYGELLVHETDQGLQTRFNNIDMPMQYVGKHTFSVSLVLFGLHMDFTFEVNEDQPVPAASVSAPLVPEANANPIVFTRI</sequence>
<dbReference type="Gene3D" id="3.40.710.10">
    <property type="entry name" value="DD-peptidase/beta-lactamase superfamily"/>
    <property type="match status" value="1"/>
</dbReference>
<dbReference type="Gene3D" id="2.40.128.600">
    <property type="match status" value="1"/>
</dbReference>
<dbReference type="InterPro" id="IPR021860">
    <property type="entry name" value="Peptidase_S12_Pab87-rel_C"/>
</dbReference>
<comment type="caution">
    <text evidence="3">The sequence shown here is derived from an EMBL/GenBank/DDBJ whole genome shotgun (WGS) entry which is preliminary data.</text>
</comment>
<organism evidence="3 4">
    <name type="scientific">Paenibacillus silvae</name>
    <dbReference type="NCBI Taxonomy" id="1325358"/>
    <lineage>
        <taxon>Bacteria</taxon>
        <taxon>Bacillati</taxon>
        <taxon>Bacillota</taxon>
        <taxon>Bacilli</taxon>
        <taxon>Bacillales</taxon>
        <taxon>Paenibacillaceae</taxon>
        <taxon>Paenibacillus</taxon>
    </lineage>
</organism>
<dbReference type="InterPro" id="IPR001466">
    <property type="entry name" value="Beta-lactam-related"/>
</dbReference>
<dbReference type="PANTHER" id="PTHR46825:SF15">
    <property type="entry name" value="BETA-LACTAMASE-RELATED DOMAIN-CONTAINING PROTEIN"/>
    <property type="match status" value="1"/>
</dbReference>
<protein>
    <submittedName>
        <fullName evidence="3">Penicillin-binding protein</fullName>
    </submittedName>
</protein>
<dbReference type="PANTHER" id="PTHR46825">
    <property type="entry name" value="D-ALANYL-D-ALANINE-CARBOXYPEPTIDASE/ENDOPEPTIDASE AMPH"/>
    <property type="match status" value="1"/>
</dbReference>
<name>A0A2W6NHH1_9BACL</name>
<dbReference type="Pfam" id="PF11954">
    <property type="entry name" value="DUF3471"/>
    <property type="match status" value="1"/>
</dbReference>
<dbReference type="Pfam" id="PF00144">
    <property type="entry name" value="Beta-lactamase"/>
    <property type="match status" value="1"/>
</dbReference>
<evidence type="ECO:0000259" key="2">
    <source>
        <dbReference type="Pfam" id="PF11954"/>
    </source>
</evidence>
<gene>
    <name evidence="3" type="ORF">DN757_12020</name>
</gene>
<proteinExistence type="predicted"/>
<dbReference type="SUPFAM" id="SSF56601">
    <property type="entry name" value="beta-lactamase/transpeptidase-like"/>
    <property type="match status" value="1"/>
</dbReference>
<evidence type="ECO:0000259" key="1">
    <source>
        <dbReference type="Pfam" id="PF00144"/>
    </source>
</evidence>
<reference evidence="3 4" key="1">
    <citation type="submission" date="2018-06" db="EMBL/GenBank/DDBJ databases">
        <title>Isolation of heavy metals resistant Paenibacillus silvae NC2 from Gold-Copper mine in ZiJin, China.</title>
        <authorList>
            <person name="Xu J."/>
            <person name="Mazhar H.S."/>
            <person name="Rensing C."/>
        </authorList>
    </citation>
    <scope>NUCLEOTIDE SEQUENCE [LARGE SCALE GENOMIC DNA]</scope>
    <source>
        <strain evidence="3 4">NC2</strain>
    </source>
</reference>
<dbReference type="InterPro" id="IPR050491">
    <property type="entry name" value="AmpC-like"/>
</dbReference>
<dbReference type="Proteomes" id="UP000249204">
    <property type="component" value="Unassembled WGS sequence"/>
</dbReference>
<feature type="domain" description="Beta-lactamase-related" evidence="1">
    <location>
        <begin position="66"/>
        <end position="389"/>
    </location>
</feature>
<dbReference type="InterPro" id="IPR012338">
    <property type="entry name" value="Beta-lactam/transpept-like"/>
</dbReference>
<dbReference type="EMBL" id="QKWW01000031">
    <property type="protein sequence ID" value="PZT55407.1"/>
    <property type="molecule type" value="Genomic_DNA"/>
</dbReference>
<evidence type="ECO:0000313" key="4">
    <source>
        <dbReference type="Proteomes" id="UP000249204"/>
    </source>
</evidence>
<dbReference type="AlphaFoldDB" id="A0A2W6NHH1"/>
<feature type="domain" description="Peptidase S12 Pab87-related C-terminal" evidence="2">
    <location>
        <begin position="461"/>
        <end position="547"/>
    </location>
</feature>
<evidence type="ECO:0000313" key="3">
    <source>
        <dbReference type="EMBL" id="PZT55407.1"/>
    </source>
</evidence>